<feature type="signal peptide" evidence="1">
    <location>
        <begin position="1"/>
        <end position="19"/>
    </location>
</feature>
<dbReference type="RefSeq" id="WP_091539131.1">
    <property type="nucleotide sequence ID" value="NZ_FONY01000002.1"/>
</dbReference>
<reference evidence="2 3" key="1">
    <citation type="submission" date="2016-10" db="EMBL/GenBank/DDBJ databases">
        <authorList>
            <person name="de Groot N.N."/>
        </authorList>
    </citation>
    <scope>NUCLEOTIDE SEQUENCE [LARGE SCALE GENOMIC DNA]</scope>
    <source>
        <strain>GEY</strain>
        <strain evidence="3">DSM 9560</strain>
    </source>
</reference>
<keyword evidence="3" id="KW-1185">Reference proteome</keyword>
<dbReference type="AlphaFoldDB" id="A0A1I2B9P8"/>
<gene>
    <name evidence="2" type="ORF">SAMN04488541_1002190</name>
</gene>
<organism evidence="2 3">
    <name type="scientific">Thermoflexibacter ruber</name>
    <dbReference type="NCBI Taxonomy" id="1003"/>
    <lineage>
        <taxon>Bacteria</taxon>
        <taxon>Pseudomonadati</taxon>
        <taxon>Bacteroidota</taxon>
        <taxon>Cytophagia</taxon>
        <taxon>Cytophagales</taxon>
        <taxon>Thermoflexibacteraceae</taxon>
        <taxon>Thermoflexibacter</taxon>
    </lineage>
</organism>
<accession>A0A1I2B9P8</accession>
<feature type="chain" id="PRO_5011641132" description="Protein SirB1 N-terminal domain-containing protein" evidence="1">
    <location>
        <begin position="20"/>
        <end position="289"/>
    </location>
</feature>
<dbReference type="EMBL" id="FONY01000002">
    <property type="protein sequence ID" value="SFE52861.1"/>
    <property type="molecule type" value="Genomic_DNA"/>
</dbReference>
<sequence length="289" mass="33949">MKRLYAFILTLFICLHVNGQVGNTKQNTIVHWADWQNDFTISLLLDIDDSMNATRSAEIKTKLAQLFARTEQLQAQNLPAKKLLERVFHTVFESHLRTYSPLADFPQTIEKNQFGCVTGTLLFALVLEKLGFDYHIYETNYHVYLIVNVGEDKVLIETTDRVFGFEKNKHLIAKRIQEYQRLYDVKRQSSNVYVSIFKIEREISLIELIGLQYYNKATIAYNQKDYEKAMEALKKSMQLYDAERGAELMYLTLSQYLKNNSLLEEKKDKLLRYRDFYLHKLASKVQPSK</sequence>
<evidence type="ECO:0000313" key="3">
    <source>
        <dbReference type="Proteomes" id="UP000199513"/>
    </source>
</evidence>
<evidence type="ECO:0008006" key="4">
    <source>
        <dbReference type="Google" id="ProtNLM"/>
    </source>
</evidence>
<dbReference type="Proteomes" id="UP000199513">
    <property type="component" value="Unassembled WGS sequence"/>
</dbReference>
<name>A0A1I2B9P8_9BACT</name>
<keyword evidence="1" id="KW-0732">Signal</keyword>
<proteinExistence type="predicted"/>
<protein>
    <recommendedName>
        <fullName evidence="4">Protein SirB1 N-terminal domain-containing protein</fullName>
    </recommendedName>
</protein>
<dbReference type="OrthoDB" id="1418365at2"/>
<evidence type="ECO:0000313" key="2">
    <source>
        <dbReference type="EMBL" id="SFE52861.1"/>
    </source>
</evidence>
<evidence type="ECO:0000256" key="1">
    <source>
        <dbReference type="SAM" id="SignalP"/>
    </source>
</evidence>